<sequence>MASGCSVSMKTTENCQAAQFADGRIISVKNENRNQGNSWIPKIIVGIRIRVRVRGLWSELDELESKLELELELKL</sequence>
<reference evidence="1" key="1">
    <citation type="journal article" date="2020" name="G3 (Bethesda)">
        <title>High-Quality Assemblies for Three Invasive Social Wasps from the &lt;i&gt;Vespula&lt;/i&gt; Genus.</title>
        <authorList>
            <person name="Harrop T.W.R."/>
            <person name="Guhlin J."/>
            <person name="McLaughlin G.M."/>
            <person name="Permina E."/>
            <person name="Stockwell P."/>
            <person name="Gilligan J."/>
            <person name="Le Lec M.F."/>
            <person name="Gruber M.A.M."/>
            <person name="Quinn O."/>
            <person name="Lovegrove M."/>
            <person name="Duncan E.J."/>
            <person name="Remnant E.J."/>
            <person name="Van Eeckhoven J."/>
            <person name="Graham B."/>
            <person name="Knapp R.A."/>
            <person name="Langford K.W."/>
            <person name="Kronenberg Z."/>
            <person name="Press M.O."/>
            <person name="Eacker S.M."/>
            <person name="Wilson-Rankin E.E."/>
            <person name="Purcell J."/>
            <person name="Lester P.J."/>
            <person name="Dearden P.K."/>
        </authorList>
    </citation>
    <scope>NUCLEOTIDE SEQUENCE</scope>
    <source>
        <strain evidence="1">Marl-1</strain>
    </source>
</reference>
<dbReference type="AlphaFoldDB" id="A0A834IXU0"/>
<organism evidence="1 2">
    <name type="scientific">Vespula vulgaris</name>
    <name type="common">Yellow jacket</name>
    <name type="synonym">Wasp</name>
    <dbReference type="NCBI Taxonomy" id="7454"/>
    <lineage>
        <taxon>Eukaryota</taxon>
        <taxon>Metazoa</taxon>
        <taxon>Ecdysozoa</taxon>
        <taxon>Arthropoda</taxon>
        <taxon>Hexapoda</taxon>
        <taxon>Insecta</taxon>
        <taxon>Pterygota</taxon>
        <taxon>Neoptera</taxon>
        <taxon>Endopterygota</taxon>
        <taxon>Hymenoptera</taxon>
        <taxon>Apocrita</taxon>
        <taxon>Aculeata</taxon>
        <taxon>Vespoidea</taxon>
        <taxon>Vespidae</taxon>
        <taxon>Vespinae</taxon>
        <taxon>Vespula</taxon>
    </lineage>
</organism>
<dbReference type="EMBL" id="JACSEA010000025">
    <property type="protein sequence ID" value="KAF7378714.1"/>
    <property type="molecule type" value="Genomic_DNA"/>
</dbReference>
<gene>
    <name evidence="1" type="ORF">HZH66_015501</name>
</gene>
<accession>A0A834IXU0</accession>
<keyword evidence="2" id="KW-1185">Reference proteome</keyword>
<name>A0A834IXU0_VESVU</name>
<proteinExistence type="predicted"/>
<comment type="caution">
    <text evidence="1">The sequence shown here is derived from an EMBL/GenBank/DDBJ whole genome shotgun (WGS) entry which is preliminary data.</text>
</comment>
<dbReference type="Proteomes" id="UP000614350">
    <property type="component" value="Unassembled WGS sequence"/>
</dbReference>
<evidence type="ECO:0000313" key="2">
    <source>
        <dbReference type="Proteomes" id="UP000614350"/>
    </source>
</evidence>
<protein>
    <submittedName>
        <fullName evidence="1">Uncharacterized protein</fullName>
    </submittedName>
</protein>
<evidence type="ECO:0000313" key="1">
    <source>
        <dbReference type="EMBL" id="KAF7378714.1"/>
    </source>
</evidence>